<comment type="caution">
    <text evidence="1">The sequence shown here is derived from an EMBL/GenBank/DDBJ whole genome shotgun (WGS) entry which is preliminary data.</text>
</comment>
<organism evidence="1 2">
    <name type="scientific">Petrolisthes manimaculis</name>
    <dbReference type="NCBI Taxonomy" id="1843537"/>
    <lineage>
        <taxon>Eukaryota</taxon>
        <taxon>Metazoa</taxon>
        <taxon>Ecdysozoa</taxon>
        <taxon>Arthropoda</taxon>
        <taxon>Crustacea</taxon>
        <taxon>Multicrustacea</taxon>
        <taxon>Malacostraca</taxon>
        <taxon>Eumalacostraca</taxon>
        <taxon>Eucarida</taxon>
        <taxon>Decapoda</taxon>
        <taxon>Pleocyemata</taxon>
        <taxon>Anomura</taxon>
        <taxon>Galatheoidea</taxon>
        <taxon>Porcellanidae</taxon>
        <taxon>Petrolisthes</taxon>
    </lineage>
</organism>
<proteinExistence type="predicted"/>
<evidence type="ECO:0000313" key="1">
    <source>
        <dbReference type="EMBL" id="KAK4321937.1"/>
    </source>
</evidence>
<dbReference type="AlphaFoldDB" id="A0AAE1QAW7"/>
<protein>
    <submittedName>
        <fullName evidence="1">Uncharacterized protein</fullName>
    </submittedName>
</protein>
<evidence type="ECO:0000313" key="2">
    <source>
        <dbReference type="Proteomes" id="UP001292094"/>
    </source>
</evidence>
<sequence>MRSALTTVICSEDLQGPLTLHPLQPQPKEHLAFGCSLHPQAFPTLLSHQPPLLCLALSLIPFLSTSTPTITLTPSHLPTPG</sequence>
<reference evidence="1" key="1">
    <citation type="submission" date="2023-11" db="EMBL/GenBank/DDBJ databases">
        <title>Genome assemblies of two species of porcelain crab, Petrolisthes cinctipes and Petrolisthes manimaculis (Anomura: Porcellanidae).</title>
        <authorList>
            <person name="Angst P."/>
        </authorList>
    </citation>
    <scope>NUCLEOTIDE SEQUENCE</scope>
    <source>
        <strain evidence="1">PB745_02</strain>
        <tissue evidence="1">Gill</tissue>
    </source>
</reference>
<dbReference type="EMBL" id="JAWZYT010000552">
    <property type="protein sequence ID" value="KAK4321937.1"/>
    <property type="molecule type" value="Genomic_DNA"/>
</dbReference>
<gene>
    <name evidence="1" type="ORF">Pmani_007288</name>
</gene>
<name>A0AAE1QAW7_9EUCA</name>
<accession>A0AAE1QAW7</accession>
<dbReference type="Proteomes" id="UP001292094">
    <property type="component" value="Unassembled WGS sequence"/>
</dbReference>
<keyword evidence="2" id="KW-1185">Reference proteome</keyword>